<keyword evidence="2" id="KW-1133">Transmembrane helix</keyword>
<dbReference type="KEGG" id="kvl:KVU_1684"/>
<protein>
    <recommendedName>
        <fullName evidence="5">5-bromo-4-chloroindolyl phosphate hydrolysis protein</fullName>
    </recommendedName>
</protein>
<sequence length="341" mass="37724">MAERATLPHDMRRAHATLFAPHLLWLADRFALRHRVWLDRGLNMARAFGGKFSPRGKGESDAARAAIRDNREEERKLSKGGKRARILMIPGFLAAGLSLFRGAEELAFGLLGGGGVILAAWLLREGLRAEAAYEARAIARRPAIPRKIFAAVLFGIGTLFMAVSADTSFEEGAIYGVIATVLSLIAFGLDPMRDKRAEGIDTFQQDRVARIVDEAESYLATISQQIATLNLRSLSAKAEGVIASARRMIRTVEEDPRDLTAARKFLGVYLMGARDATVKFVDVYRRTSDEGARNDYETLLDDLQGQFAATTTRMLEGGRTDMDIEIKVLRERLQREGIPTE</sequence>
<accession>F9YAJ2</accession>
<evidence type="ECO:0008006" key="5">
    <source>
        <dbReference type="Google" id="ProtNLM"/>
    </source>
</evidence>
<dbReference type="PATRIC" id="fig|759362.5.peg.1733"/>
<dbReference type="HOGENOM" id="CLU_082711_0_0_5"/>
<keyword evidence="4" id="KW-1185">Reference proteome</keyword>
<evidence type="ECO:0000313" key="3">
    <source>
        <dbReference type="EMBL" id="AEM41523.1"/>
    </source>
</evidence>
<reference evidence="3 4" key="1">
    <citation type="journal article" date="2011" name="J. Bacteriol.">
        <title>Complete genome sequence of the industrial strain Ketogulonicigenium vulgare WSH-001.</title>
        <authorList>
            <person name="Liu L."/>
            <person name="Li Y."/>
            <person name="Zhang J."/>
            <person name="Zhou Z."/>
            <person name="Liu J."/>
            <person name="Li X."/>
            <person name="Zhou J."/>
            <person name="Du G."/>
            <person name="Wang L."/>
            <person name="Chen J."/>
        </authorList>
    </citation>
    <scope>NUCLEOTIDE SEQUENCE [LARGE SCALE GENOMIC DNA]</scope>
    <source>
        <strain evidence="3 4">WSH-001</strain>
    </source>
</reference>
<feature type="transmembrane region" description="Helical" evidence="2">
    <location>
        <begin position="84"/>
        <end position="100"/>
    </location>
</feature>
<feature type="region of interest" description="Disordered" evidence="1">
    <location>
        <begin position="55"/>
        <end position="76"/>
    </location>
</feature>
<evidence type="ECO:0000256" key="1">
    <source>
        <dbReference type="SAM" id="MobiDB-lite"/>
    </source>
</evidence>
<evidence type="ECO:0000313" key="4">
    <source>
        <dbReference type="Proteomes" id="UP000000692"/>
    </source>
</evidence>
<keyword evidence="2" id="KW-0472">Membrane</keyword>
<feature type="transmembrane region" description="Helical" evidence="2">
    <location>
        <begin position="106"/>
        <end position="127"/>
    </location>
</feature>
<dbReference type="Pfam" id="PF10112">
    <property type="entry name" value="Halogen_Hydrol"/>
    <property type="match status" value="1"/>
</dbReference>
<gene>
    <name evidence="3" type="ordered locus">KVU_1684</name>
</gene>
<keyword evidence="2" id="KW-0812">Transmembrane</keyword>
<dbReference type="InterPro" id="IPR018770">
    <property type="entry name" value="ChloroindolylP_hydrolase"/>
</dbReference>
<feature type="transmembrane region" description="Helical" evidence="2">
    <location>
        <begin position="172"/>
        <end position="189"/>
    </location>
</feature>
<feature type="compositionally biased region" description="Basic and acidic residues" evidence="1">
    <location>
        <begin position="56"/>
        <end position="76"/>
    </location>
</feature>
<proteinExistence type="predicted"/>
<dbReference type="OrthoDB" id="7375296at2"/>
<evidence type="ECO:0000256" key="2">
    <source>
        <dbReference type="SAM" id="Phobius"/>
    </source>
</evidence>
<organism evidence="3 4">
    <name type="scientific">Ketogulonicigenium vulgare (strain WSH-001)</name>
    <dbReference type="NCBI Taxonomy" id="759362"/>
    <lineage>
        <taxon>Bacteria</taxon>
        <taxon>Pseudomonadati</taxon>
        <taxon>Pseudomonadota</taxon>
        <taxon>Alphaproteobacteria</taxon>
        <taxon>Rhodobacterales</taxon>
        <taxon>Roseobacteraceae</taxon>
        <taxon>Ketogulonicigenium</taxon>
    </lineage>
</organism>
<dbReference type="AlphaFoldDB" id="F9YAJ2"/>
<dbReference type="eggNOG" id="COG4915">
    <property type="taxonomic scope" value="Bacteria"/>
</dbReference>
<dbReference type="EMBL" id="CP002018">
    <property type="protein sequence ID" value="AEM41523.1"/>
    <property type="molecule type" value="Genomic_DNA"/>
</dbReference>
<name>F9YAJ2_KETVW</name>
<dbReference type="Proteomes" id="UP000000692">
    <property type="component" value="Chromosome"/>
</dbReference>
<feature type="transmembrane region" description="Helical" evidence="2">
    <location>
        <begin position="148"/>
        <end position="166"/>
    </location>
</feature>